<keyword evidence="4 10" id="KW-0227">DNA damage</keyword>
<dbReference type="Pfam" id="PF00633">
    <property type="entry name" value="HHH"/>
    <property type="match status" value="1"/>
</dbReference>
<dbReference type="SMART" id="SM00478">
    <property type="entry name" value="ENDO3c"/>
    <property type="match status" value="1"/>
</dbReference>
<evidence type="ECO:0000256" key="10">
    <source>
        <dbReference type="HAMAP-Rule" id="MF_00942"/>
    </source>
</evidence>
<dbReference type="Gene3D" id="1.10.1670.10">
    <property type="entry name" value="Helix-hairpin-Helix base-excision DNA repair enzymes (C-terminal)"/>
    <property type="match status" value="1"/>
</dbReference>
<evidence type="ECO:0000256" key="9">
    <source>
        <dbReference type="ARBA" id="ARBA00023295"/>
    </source>
</evidence>
<sequence>MRKTQKAEIIKERFLQHYPAPKTELKYQNIYELLVAVMLSAQCTDKRVNIVTPALFSRYPTPKQLADANLEELKEYIRSVSFFNNKAKNLIAMANQLLESFGGEIPRDRELLKMLPGVGQKTANVVLIEYCEANLMAVDTHVFRTSHRLGLSKSKSALQTEVDLCKLFKTDLDKLHQAFVLFGRYVCKALRPACESCFVNEFCITKKNFKPS</sequence>
<dbReference type="InterPro" id="IPR003265">
    <property type="entry name" value="HhH-GPD_domain"/>
</dbReference>
<dbReference type="InterPro" id="IPR004035">
    <property type="entry name" value="Endouclease-III_FeS-bd_BS"/>
</dbReference>
<keyword evidence="13" id="KW-1185">Reference proteome</keyword>
<evidence type="ECO:0000256" key="8">
    <source>
        <dbReference type="ARBA" id="ARBA00023204"/>
    </source>
</evidence>
<dbReference type="InterPro" id="IPR000445">
    <property type="entry name" value="HhH_motif"/>
</dbReference>
<dbReference type="HAMAP" id="MF_00942">
    <property type="entry name" value="Nth"/>
    <property type="match status" value="1"/>
</dbReference>
<comment type="catalytic activity">
    <reaction evidence="10">
        <text>2'-deoxyribonucleotide-(2'-deoxyribose 5'-phosphate)-2'-deoxyribonucleotide-DNA = a 3'-end 2'-deoxyribonucleotide-(2,3-dehydro-2,3-deoxyribose 5'-phosphate)-DNA + a 5'-end 5'-phospho-2'-deoxyribonucleoside-DNA + H(+)</text>
        <dbReference type="Rhea" id="RHEA:66592"/>
        <dbReference type="Rhea" id="RHEA-COMP:13180"/>
        <dbReference type="Rhea" id="RHEA-COMP:16897"/>
        <dbReference type="Rhea" id="RHEA-COMP:17067"/>
        <dbReference type="ChEBI" id="CHEBI:15378"/>
        <dbReference type="ChEBI" id="CHEBI:136412"/>
        <dbReference type="ChEBI" id="CHEBI:157695"/>
        <dbReference type="ChEBI" id="CHEBI:167181"/>
        <dbReference type="EC" id="4.2.99.18"/>
    </reaction>
</comment>
<dbReference type="InterPro" id="IPR005759">
    <property type="entry name" value="Nth"/>
</dbReference>
<dbReference type="PANTHER" id="PTHR10359">
    <property type="entry name" value="A/G-SPECIFIC ADENINE GLYCOSYLASE/ENDONUCLEASE III"/>
    <property type="match status" value="1"/>
</dbReference>
<feature type="binding site" evidence="10">
    <location>
        <position position="187"/>
    </location>
    <ligand>
        <name>[4Fe-4S] cluster</name>
        <dbReference type="ChEBI" id="CHEBI:49883"/>
    </ligand>
</feature>
<dbReference type="Pfam" id="PF00730">
    <property type="entry name" value="HhH-GPD"/>
    <property type="match status" value="1"/>
</dbReference>
<dbReference type="GO" id="GO:0006285">
    <property type="term" value="P:base-excision repair, AP site formation"/>
    <property type="evidence" value="ECO:0007669"/>
    <property type="project" value="TreeGrafter"/>
</dbReference>
<keyword evidence="9 10" id="KW-0326">Glycosidase</keyword>
<proteinExistence type="inferred from homology"/>
<accession>D3UGW8</accession>
<evidence type="ECO:0000256" key="7">
    <source>
        <dbReference type="ARBA" id="ARBA00023014"/>
    </source>
</evidence>
<evidence type="ECO:0000256" key="2">
    <source>
        <dbReference type="ARBA" id="ARBA00022485"/>
    </source>
</evidence>
<dbReference type="Pfam" id="PF10576">
    <property type="entry name" value="EndIII_4Fe-2S"/>
    <property type="match status" value="1"/>
</dbReference>
<keyword evidence="6 10" id="KW-0408">Iron</keyword>
<organism evidence="12 13">
    <name type="scientific">Helicobacter mustelae (strain ATCC 43772 / CCUG 25715 / CIP 103759 / LMG 18044 / NCTC 12198 / R85-136P)</name>
    <name type="common">Campylobacter mustelae</name>
    <dbReference type="NCBI Taxonomy" id="679897"/>
    <lineage>
        <taxon>Bacteria</taxon>
        <taxon>Pseudomonadati</taxon>
        <taxon>Campylobacterota</taxon>
        <taxon>Epsilonproteobacteria</taxon>
        <taxon>Campylobacterales</taxon>
        <taxon>Helicobacteraceae</taxon>
        <taxon>Helicobacter</taxon>
    </lineage>
</organism>
<feature type="domain" description="HhH-GPD" evidence="11">
    <location>
        <begin position="39"/>
        <end position="185"/>
    </location>
</feature>
<dbReference type="Gene3D" id="1.10.340.30">
    <property type="entry name" value="Hypothetical protein, domain 2"/>
    <property type="match status" value="1"/>
</dbReference>
<evidence type="ECO:0000256" key="3">
    <source>
        <dbReference type="ARBA" id="ARBA00022723"/>
    </source>
</evidence>
<dbReference type="AlphaFoldDB" id="D3UGW8"/>
<dbReference type="EC" id="4.2.99.18" evidence="10"/>
<dbReference type="Proteomes" id="UP000001522">
    <property type="component" value="Chromosome"/>
</dbReference>
<feature type="binding site" evidence="10">
    <location>
        <position position="194"/>
    </location>
    <ligand>
        <name>[4Fe-4S] cluster</name>
        <dbReference type="ChEBI" id="CHEBI:49883"/>
    </ligand>
</feature>
<dbReference type="SUPFAM" id="SSF48150">
    <property type="entry name" value="DNA-glycosylase"/>
    <property type="match status" value="1"/>
</dbReference>
<evidence type="ECO:0000259" key="11">
    <source>
        <dbReference type="SMART" id="SM00478"/>
    </source>
</evidence>
<comment type="similarity">
    <text evidence="1 10">Belongs to the Nth/MutY family.</text>
</comment>
<dbReference type="GO" id="GO:0140078">
    <property type="term" value="F:class I DNA-(apurinic or apyrimidinic site) endonuclease activity"/>
    <property type="evidence" value="ECO:0007669"/>
    <property type="project" value="UniProtKB-EC"/>
</dbReference>
<dbReference type="PROSITE" id="PS00764">
    <property type="entry name" value="ENDONUCLEASE_III_1"/>
    <property type="match status" value="1"/>
</dbReference>
<dbReference type="eggNOG" id="COG0177">
    <property type="taxonomic scope" value="Bacteria"/>
</dbReference>
<evidence type="ECO:0000313" key="12">
    <source>
        <dbReference type="EMBL" id="CBG39740.1"/>
    </source>
</evidence>
<dbReference type="CDD" id="cd00056">
    <property type="entry name" value="ENDO3c"/>
    <property type="match status" value="1"/>
</dbReference>
<feature type="binding site" evidence="10">
    <location>
        <position position="197"/>
    </location>
    <ligand>
        <name>[4Fe-4S] cluster</name>
        <dbReference type="ChEBI" id="CHEBI:49883"/>
    </ligand>
</feature>
<keyword evidence="8 10" id="KW-0234">DNA repair</keyword>
<keyword evidence="7 10" id="KW-0411">Iron-sulfur</keyword>
<gene>
    <name evidence="10 12" type="primary">nth</name>
    <name evidence="12" type="ordered locus">HMU04790</name>
</gene>
<dbReference type="GO" id="GO:0003677">
    <property type="term" value="F:DNA binding"/>
    <property type="evidence" value="ECO:0007669"/>
    <property type="project" value="UniProtKB-UniRule"/>
</dbReference>
<evidence type="ECO:0000313" key="13">
    <source>
        <dbReference type="Proteomes" id="UP000001522"/>
    </source>
</evidence>
<evidence type="ECO:0000256" key="5">
    <source>
        <dbReference type="ARBA" id="ARBA00022801"/>
    </source>
</evidence>
<keyword evidence="5 10" id="KW-0378">Hydrolase</keyword>
<keyword evidence="12" id="KW-0255">Endonuclease</keyword>
<keyword evidence="12" id="KW-0540">Nuclease</keyword>
<evidence type="ECO:0000256" key="1">
    <source>
        <dbReference type="ARBA" id="ARBA00008343"/>
    </source>
</evidence>
<dbReference type="InterPro" id="IPR003651">
    <property type="entry name" value="Endonuclease3_FeS-loop_motif"/>
</dbReference>
<dbReference type="GO" id="GO:0051539">
    <property type="term" value="F:4 iron, 4 sulfur cluster binding"/>
    <property type="evidence" value="ECO:0007669"/>
    <property type="project" value="UniProtKB-UniRule"/>
</dbReference>
<protein>
    <recommendedName>
        <fullName evidence="10">Endonuclease III</fullName>
        <ecNumber evidence="10">4.2.99.18</ecNumber>
    </recommendedName>
    <alternativeName>
        <fullName evidence="10">DNA-(apurinic or apyrimidinic site) lyase</fullName>
    </alternativeName>
</protein>
<dbReference type="InterPro" id="IPR023170">
    <property type="entry name" value="HhH_base_excis_C"/>
</dbReference>
<comment type="cofactor">
    <cofactor evidence="10">
        <name>[4Fe-4S] cluster</name>
        <dbReference type="ChEBI" id="CHEBI:49883"/>
    </cofactor>
    <text evidence="10">Binds 1 [4Fe-4S] cluster.</text>
</comment>
<keyword evidence="10 12" id="KW-0456">Lyase</keyword>
<dbReference type="InterPro" id="IPR011257">
    <property type="entry name" value="DNA_glycosylase"/>
</dbReference>
<keyword evidence="3 10" id="KW-0479">Metal-binding</keyword>
<name>D3UGW8_HELM1</name>
<keyword evidence="2 10" id="KW-0004">4Fe-4S</keyword>
<evidence type="ECO:0000256" key="6">
    <source>
        <dbReference type="ARBA" id="ARBA00023004"/>
    </source>
</evidence>
<dbReference type="GO" id="GO:0046872">
    <property type="term" value="F:metal ion binding"/>
    <property type="evidence" value="ECO:0007669"/>
    <property type="project" value="UniProtKB-KW"/>
</dbReference>
<dbReference type="STRING" id="679897.HMU04790"/>
<dbReference type="HOGENOM" id="CLU_012862_3_3_7"/>
<dbReference type="SMART" id="SM00525">
    <property type="entry name" value="FES"/>
    <property type="match status" value="1"/>
</dbReference>
<evidence type="ECO:0000256" key="4">
    <source>
        <dbReference type="ARBA" id="ARBA00022763"/>
    </source>
</evidence>
<dbReference type="PANTHER" id="PTHR10359:SF18">
    <property type="entry name" value="ENDONUCLEASE III"/>
    <property type="match status" value="1"/>
</dbReference>
<reference evidence="12 13" key="1">
    <citation type="journal article" date="2010" name="BMC Genomics">
        <title>Comparative genomics and proteomics of Helicobacter mustelae, an ulcerogenic and carcinogenic gastric pathogen.</title>
        <authorList>
            <person name="O'Toole P.W."/>
            <person name="Snelling W.J."/>
            <person name="Canchaya C."/>
            <person name="Forde B.M."/>
            <person name="Hardie K.R."/>
            <person name="Josenhans C."/>
            <person name="Graham R.L.J."/>
            <person name="McMullan G."/>
            <person name="Parkhill J."/>
            <person name="Belda E."/>
            <person name="Bentley S.D."/>
        </authorList>
    </citation>
    <scope>NUCLEOTIDE SEQUENCE [LARGE SCALE GENOMIC DNA]</scope>
    <source>
        <strain evidence="13">ATCC 43772 / LMG 18044 / NCTC 12198 / 12198</strain>
    </source>
</reference>
<comment type="function">
    <text evidence="10">DNA repair enzyme that has both DNA N-glycosylase activity and AP-lyase activity. The DNA N-glycosylase activity releases various damaged pyrimidines from DNA by cleaving the N-glycosidic bond, leaving an AP (apurinic/apyrimidinic) site. The AP-lyase activity cleaves the phosphodiester bond 3' to the AP site by a beta-elimination, leaving a 3'-terminal unsaturated sugar and a product with a terminal 5'-phosphate.</text>
</comment>
<dbReference type="GO" id="GO:0019104">
    <property type="term" value="F:DNA N-glycosylase activity"/>
    <property type="evidence" value="ECO:0007669"/>
    <property type="project" value="UniProtKB-UniRule"/>
</dbReference>
<keyword evidence="10" id="KW-0238">DNA-binding</keyword>
<dbReference type="FunFam" id="1.10.340.30:FF:000001">
    <property type="entry name" value="Endonuclease III"/>
    <property type="match status" value="1"/>
</dbReference>
<dbReference type="NCBIfam" id="TIGR01083">
    <property type="entry name" value="nth"/>
    <property type="match status" value="1"/>
</dbReference>
<dbReference type="EMBL" id="FN555004">
    <property type="protein sequence ID" value="CBG39740.1"/>
    <property type="molecule type" value="Genomic_DNA"/>
</dbReference>
<dbReference type="PIRSF" id="PIRSF001435">
    <property type="entry name" value="Nth"/>
    <property type="match status" value="1"/>
</dbReference>
<dbReference type="KEGG" id="hms:HMU04790"/>
<feature type="binding site" evidence="10">
    <location>
        <position position="203"/>
    </location>
    <ligand>
        <name>[4Fe-4S] cluster</name>
        <dbReference type="ChEBI" id="CHEBI:49883"/>
    </ligand>
</feature>
<dbReference type="RefSeq" id="WP_013022830.1">
    <property type="nucleotide sequence ID" value="NC_013949.1"/>
</dbReference>